<name>A0A1I0LZE7_9BACT</name>
<dbReference type="AlphaFoldDB" id="A0A1I0LZE7"/>
<accession>A0A1I0LZE7</accession>
<evidence type="ECO:0000313" key="1">
    <source>
        <dbReference type="EMBL" id="SEV81427.1"/>
    </source>
</evidence>
<protein>
    <submittedName>
        <fullName evidence="1">Uncharacterized protein</fullName>
    </submittedName>
</protein>
<proteinExistence type="predicted"/>
<evidence type="ECO:0000313" key="2">
    <source>
        <dbReference type="Proteomes" id="UP000199373"/>
    </source>
</evidence>
<organism evidence="1 2">
    <name type="scientific">Prevotella aff. ruminicola Tc2-24</name>
    <dbReference type="NCBI Taxonomy" id="81582"/>
    <lineage>
        <taxon>Bacteria</taxon>
        <taxon>Pseudomonadati</taxon>
        <taxon>Bacteroidota</taxon>
        <taxon>Bacteroidia</taxon>
        <taxon>Bacteroidales</taxon>
        <taxon>Prevotellaceae</taxon>
        <taxon>Prevotella</taxon>
    </lineage>
</organism>
<dbReference type="Proteomes" id="UP000199373">
    <property type="component" value="Unassembled WGS sequence"/>
</dbReference>
<gene>
    <name evidence="1" type="ORF">SAMN04487850_0143</name>
</gene>
<reference evidence="1 2" key="1">
    <citation type="submission" date="2016-10" db="EMBL/GenBank/DDBJ databases">
        <authorList>
            <person name="de Groot N.N."/>
        </authorList>
    </citation>
    <scope>NUCLEOTIDE SEQUENCE [LARGE SCALE GENOMIC DNA]</scope>
    <source>
        <strain evidence="1 2">TC2-24</strain>
    </source>
</reference>
<sequence length="66" mass="7734">MLCKGTSFFRNFIIFDDDFRAKKHATQDRNLSDGIKKETSFFVLRSTFSNFAIRDGELTPSRHKKD</sequence>
<dbReference type="EMBL" id="FOIQ01000001">
    <property type="protein sequence ID" value="SEV81427.1"/>
    <property type="molecule type" value="Genomic_DNA"/>
</dbReference>
<keyword evidence="2" id="KW-1185">Reference proteome</keyword>